<dbReference type="InterPro" id="IPR035903">
    <property type="entry name" value="HesB-like_dom_sf"/>
</dbReference>
<comment type="caution">
    <text evidence="2">The sequence shown here is derived from an EMBL/GenBank/DDBJ whole genome shotgun (WGS) entry which is preliminary data.</text>
</comment>
<dbReference type="AlphaFoldDB" id="A0A8J2VD95"/>
<organism evidence="2 3">
    <name type="scientific">Marinithermofilum abyssi</name>
    <dbReference type="NCBI Taxonomy" id="1571185"/>
    <lineage>
        <taxon>Bacteria</taxon>
        <taxon>Bacillati</taxon>
        <taxon>Bacillota</taxon>
        <taxon>Bacilli</taxon>
        <taxon>Bacillales</taxon>
        <taxon>Thermoactinomycetaceae</taxon>
        <taxon>Marinithermofilum</taxon>
    </lineage>
</organism>
<evidence type="ECO:0000259" key="1">
    <source>
        <dbReference type="Pfam" id="PF01521"/>
    </source>
</evidence>
<dbReference type="Proteomes" id="UP000625210">
    <property type="component" value="Unassembled WGS sequence"/>
</dbReference>
<sequence>MIELSERAGHKIQEMLQEEEQPDKLYLRIGVKGGGCSGFTYGMGFDETKKPEDTELLLHGIRVLVDQESEKYVRGLQIDYKESIMGGGFTIHNPNATVTCGCGQSFRTATDKGTPEEC</sequence>
<proteinExistence type="predicted"/>
<dbReference type="PROSITE" id="PS01152">
    <property type="entry name" value="HESB"/>
    <property type="match status" value="1"/>
</dbReference>
<dbReference type="InterPro" id="IPR017870">
    <property type="entry name" value="FeS_cluster_insertion_CS"/>
</dbReference>
<dbReference type="NCBIfam" id="TIGR00049">
    <property type="entry name" value="iron-sulfur cluster assembly accessory protein"/>
    <property type="match status" value="1"/>
</dbReference>
<feature type="domain" description="Core" evidence="1">
    <location>
        <begin position="2"/>
        <end position="103"/>
    </location>
</feature>
<dbReference type="RefSeq" id="WP_229751772.1">
    <property type="nucleotide sequence ID" value="NZ_BMHQ01000002.1"/>
</dbReference>
<dbReference type="EMBL" id="BMHQ01000002">
    <property type="protein sequence ID" value="GGE06887.1"/>
    <property type="molecule type" value="Genomic_DNA"/>
</dbReference>
<name>A0A8J2VD95_9BACL</name>
<evidence type="ECO:0000313" key="2">
    <source>
        <dbReference type="EMBL" id="GGE06887.1"/>
    </source>
</evidence>
<gene>
    <name evidence="2" type="ORF">GCM10011571_05050</name>
</gene>
<dbReference type="GO" id="GO:0030674">
    <property type="term" value="F:protein-macromolecule adaptor activity"/>
    <property type="evidence" value="ECO:0007669"/>
    <property type="project" value="TreeGrafter"/>
</dbReference>
<dbReference type="PANTHER" id="PTHR47265:SF1">
    <property type="entry name" value="IRON-SULFUR ASSEMBLY PROTEIN ISCA, CHLOROPLASTIC"/>
    <property type="match status" value="1"/>
</dbReference>
<dbReference type="GO" id="GO:0016226">
    <property type="term" value="P:iron-sulfur cluster assembly"/>
    <property type="evidence" value="ECO:0007669"/>
    <property type="project" value="InterPro"/>
</dbReference>
<dbReference type="GO" id="GO:0051537">
    <property type="term" value="F:2 iron, 2 sulfur cluster binding"/>
    <property type="evidence" value="ECO:0007669"/>
    <property type="project" value="UniProtKB-ARBA"/>
</dbReference>
<dbReference type="InterPro" id="IPR016092">
    <property type="entry name" value="ATAP"/>
</dbReference>
<protein>
    <recommendedName>
        <fullName evidence="1">Core domain-containing protein</fullName>
    </recommendedName>
</protein>
<dbReference type="InterPro" id="IPR000361">
    <property type="entry name" value="ATAP_core_dom"/>
</dbReference>
<dbReference type="SUPFAM" id="SSF89360">
    <property type="entry name" value="HesB-like domain"/>
    <property type="match status" value="1"/>
</dbReference>
<keyword evidence="3" id="KW-1185">Reference proteome</keyword>
<dbReference type="PANTHER" id="PTHR47265">
    <property type="entry name" value="IRON-SULFUR ASSEMBLY PROTEIN ISCA, CHLOROPLASTIC"/>
    <property type="match status" value="1"/>
</dbReference>
<evidence type="ECO:0000313" key="3">
    <source>
        <dbReference type="Proteomes" id="UP000625210"/>
    </source>
</evidence>
<dbReference type="Gene3D" id="2.60.300.12">
    <property type="entry name" value="HesB-like domain"/>
    <property type="match status" value="1"/>
</dbReference>
<reference evidence="2" key="1">
    <citation type="journal article" date="2014" name="Int. J. Syst. Evol. Microbiol.">
        <title>Complete genome sequence of Corynebacterium casei LMG S-19264T (=DSM 44701T), isolated from a smear-ripened cheese.</title>
        <authorList>
            <consortium name="US DOE Joint Genome Institute (JGI-PGF)"/>
            <person name="Walter F."/>
            <person name="Albersmeier A."/>
            <person name="Kalinowski J."/>
            <person name="Ruckert C."/>
        </authorList>
    </citation>
    <scope>NUCLEOTIDE SEQUENCE</scope>
    <source>
        <strain evidence="2">CGMCC 1.15179</strain>
    </source>
</reference>
<dbReference type="InterPro" id="IPR031108">
    <property type="entry name" value="IscA_plant_cyanobact"/>
</dbReference>
<accession>A0A8J2VD95</accession>
<reference evidence="2" key="2">
    <citation type="submission" date="2020-09" db="EMBL/GenBank/DDBJ databases">
        <authorList>
            <person name="Sun Q."/>
            <person name="Zhou Y."/>
        </authorList>
    </citation>
    <scope>NUCLEOTIDE SEQUENCE</scope>
    <source>
        <strain evidence="2">CGMCC 1.15179</strain>
    </source>
</reference>
<dbReference type="Pfam" id="PF01521">
    <property type="entry name" value="Fe-S_biosyn"/>
    <property type="match status" value="1"/>
</dbReference>